<keyword evidence="3" id="KW-1185">Reference proteome</keyword>
<feature type="signal peptide" evidence="1">
    <location>
        <begin position="1"/>
        <end position="16"/>
    </location>
</feature>
<protein>
    <submittedName>
        <fullName evidence="2">Uncharacterized protein</fullName>
    </submittedName>
</protein>
<dbReference type="RefSeq" id="WP_218632540.1">
    <property type="nucleotide sequence ID" value="NZ_JAHVAH010000001.1"/>
</dbReference>
<gene>
    <name evidence="2" type="ORF">KTQ36_04515</name>
</gene>
<dbReference type="EMBL" id="JAHVAH010000001">
    <property type="protein sequence ID" value="MBW0144558.1"/>
    <property type="molecule type" value="Genomic_DNA"/>
</dbReference>
<name>A0ABS6V4T8_9SPHN</name>
<dbReference type="Proteomes" id="UP000698028">
    <property type="component" value="Unassembled WGS sequence"/>
</dbReference>
<sequence>MIKTISMLALASVAYASPAASQQFGPWQSPINVNDYPASGAVNTPAPEGCPILDPYTQDLFIASPRDGTIGSLDIWRATWNGDGWDTPDNLGGPINTVDAEFCPTPTRGRWLYFVRRDGGGDSDIFRAKLLPQGEISQPTRLSMQVNSNADEWSPSIYEHNGDTVLHFSSTRDGGQHDVYYSVNFGPAKKAPGLANPGIDEARPNIRRDGLEIVFDSGGDVYTSSRASVYDDWSAPVKIDIVSTPAGESRASLSWDGTMMIYGSGGDIFVATRKKVTGKTK</sequence>
<proteinExistence type="predicted"/>
<organism evidence="2 3">
    <name type="scientific">Sphingomicrobium clamense</name>
    <dbReference type="NCBI Taxonomy" id="2851013"/>
    <lineage>
        <taxon>Bacteria</taxon>
        <taxon>Pseudomonadati</taxon>
        <taxon>Pseudomonadota</taxon>
        <taxon>Alphaproteobacteria</taxon>
        <taxon>Sphingomonadales</taxon>
        <taxon>Sphingomonadaceae</taxon>
        <taxon>Sphingomicrobium</taxon>
    </lineage>
</organism>
<accession>A0ABS6V4T8</accession>
<comment type="caution">
    <text evidence="2">The sequence shown here is derived from an EMBL/GenBank/DDBJ whole genome shotgun (WGS) entry which is preliminary data.</text>
</comment>
<evidence type="ECO:0000313" key="2">
    <source>
        <dbReference type="EMBL" id="MBW0144558.1"/>
    </source>
</evidence>
<evidence type="ECO:0000313" key="3">
    <source>
        <dbReference type="Proteomes" id="UP000698028"/>
    </source>
</evidence>
<evidence type="ECO:0000256" key="1">
    <source>
        <dbReference type="SAM" id="SignalP"/>
    </source>
</evidence>
<feature type="chain" id="PRO_5046741821" evidence="1">
    <location>
        <begin position="17"/>
        <end position="281"/>
    </location>
</feature>
<reference evidence="2 3" key="1">
    <citation type="submission" date="2021-07" db="EMBL/GenBank/DDBJ databases">
        <title>The draft genome sequence of Sphingomicrobium sp. B8.</title>
        <authorList>
            <person name="Mu L."/>
        </authorList>
    </citation>
    <scope>NUCLEOTIDE SEQUENCE [LARGE SCALE GENOMIC DNA]</scope>
    <source>
        <strain evidence="2 3">B8</strain>
    </source>
</reference>
<keyword evidence="1" id="KW-0732">Signal</keyword>